<proteinExistence type="predicted"/>
<protein>
    <recommendedName>
        <fullName evidence="5">Velvet domain-containing protein</fullName>
    </recommendedName>
</protein>
<feature type="domain" description="Velvet" evidence="5">
    <location>
        <begin position="25"/>
        <end position="185"/>
    </location>
</feature>
<keyword evidence="4" id="KW-0539">Nucleus</keyword>
<dbReference type="InterPro" id="IPR037525">
    <property type="entry name" value="Velvet_dom"/>
</dbReference>
<evidence type="ECO:0000256" key="2">
    <source>
        <dbReference type="ARBA" id="ARBA00023015"/>
    </source>
</evidence>
<dbReference type="AlphaFoldDB" id="A0A8H7VRT8"/>
<reference evidence="6 7" key="1">
    <citation type="submission" date="2020-12" db="EMBL/GenBank/DDBJ databases">
        <title>Metabolic potential, ecology and presence of endohyphal bacteria is reflected in genomic diversity of Mucoromycotina.</title>
        <authorList>
            <person name="Muszewska A."/>
            <person name="Okrasinska A."/>
            <person name="Steczkiewicz K."/>
            <person name="Drgas O."/>
            <person name="Orlowska M."/>
            <person name="Perlinska-Lenart U."/>
            <person name="Aleksandrzak-Piekarczyk T."/>
            <person name="Szatraj K."/>
            <person name="Zielenkiewicz U."/>
            <person name="Pilsyk S."/>
            <person name="Malc E."/>
            <person name="Mieczkowski P."/>
            <person name="Kruszewska J.S."/>
            <person name="Biernat P."/>
            <person name="Pawlowska J."/>
        </authorList>
    </citation>
    <scope>NUCLEOTIDE SEQUENCE [LARGE SCALE GENOMIC DNA]</scope>
    <source>
        <strain evidence="6 7">CBS 142.35</strain>
    </source>
</reference>
<dbReference type="Pfam" id="PF11754">
    <property type="entry name" value="Velvet"/>
    <property type="match status" value="1"/>
</dbReference>
<keyword evidence="3" id="KW-0804">Transcription</keyword>
<keyword evidence="7" id="KW-1185">Reference proteome</keyword>
<sequence length="327" mass="37050">MNITKLTDTNNTCTYRFLSSSLADLPEDRDYYLTIRQQPRQAKVCAGTSLLERRYPIEPAPILQSPFYFAVVNVVDVNYHHHSTHPPKMLENHLVGTTVSSLHRLRDMNNTDGGFFVFGDLSVRKEGNYKLHFSLFEIVEGVVQNGKTVLSDIFSVYATKNFPGPLETTFLSRIFSDQGVKIRIRKENRLQASANLRKRRLEVQALMDNSSSPTVDLIHHQQYQSNEKRFKEVVEDEGFPPPPYAAMKTDVYFGKWQATTTPISSTSAIPLLAAPPSPPKSVTTSPISSPPMPSLVHHKEWGERLPPLRAIMTDALIYDRTLPPLRR</sequence>
<dbReference type="PANTHER" id="PTHR33572:SF18">
    <property type="entry name" value="SPORE DEVELOPMENT REGULATOR VOSA"/>
    <property type="match status" value="1"/>
</dbReference>
<dbReference type="EMBL" id="JAEPRB010000017">
    <property type="protein sequence ID" value="KAG2226433.1"/>
    <property type="molecule type" value="Genomic_DNA"/>
</dbReference>
<dbReference type="Gene3D" id="2.60.40.3960">
    <property type="entry name" value="Velvet domain"/>
    <property type="match status" value="1"/>
</dbReference>
<accession>A0A8H7VRT8</accession>
<comment type="subcellular location">
    <subcellularLocation>
        <location evidence="1">Nucleus</location>
    </subcellularLocation>
</comment>
<keyword evidence="2" id="KW-0805">Transcription regulation</keyword>
<organism evidence="6 7">
    <name type="scientific">Circinella minor</name>
    <dbReference type="NCBI Taxonomy" id="1195481"/>
    <lineage>
        <taxon>Eukaryota</taxon>
        <taxon>Fungi</taxon>
        <taxon>Fungi incertae sedis</taxon>
        <taxon>Mucoromycota</taxon>
        <taxon>Mucoromycotina</taxon>
        <taxon>Mucoromycetes</taxon>
        <taxon>Mucorales</taxon>
        <taxon>Lichtheimiaceae</taxon>
        <taxon>Circinella</taxon>
    </lineage>
</organism>
<gene>
    <name evidence="6" type="ORF">INT45_000601</name>
</gene>
<evidence type="ECO:0000256" key="1">
    <source>
        <dbReference type="ARBA" id="ARBA00004123"/>
    </source>
</evidence>
<dbReference type="GO" id="GO:0005634">
    <property type="term" value="C:nucleus"/>
    <property type="evidence" value="ECO:0007669"/>
    <property type="project" value="UniProtKB-SubCell"/>
</dbReference>
<name>A0A8H7VRT8_9FUNG</name>
<dbReference type="PROSITE" id="PS51821">
    <property type="entry name" value="VELVET"/>
    <property type="match status" value="1"/>
</dbReference>
<dbReference type="InterPro" id="IPR038491">
    <property type="entry name" value="Velvet_dom_sf"/>
</dbReference>
<dbReference type="InterPro" id="IPR021740">
    <property type="entry name" value="Velvet"/>
</dbReference>
<evidence type="ECO:0000256" key="3">
    <source>
        <dbReference type="ARBA" id="ARBA00023163"/>
    </source>
</evidence>
<dbReference type="Proteomes" id="UP000646827">
    <property type="component" value="Unassembled WGS sequence"/>
</dbReference>
<comment type="caution">
    <text evidence="6">The sequence shown here is derived from an EMBL/GenBank/DDBJ whole genome shotgun (WGS) entry which is preliminary data.</text>
</comment>
<dbReference type="OrthoDB" id="5599552at2759"/>
<evidence type="ECO:0000256" key="4">
    <source>
        <dbReference type="ARBA" id="ARBA00023242"/>
    </source>
</evidence>
<evidence type="ECO:0000259" key="5">
    <source>
        <dbReference type="PROSITE" id="PS51821"/>
    </source>
</evidence>
<evidence type="ECO:0000313" key="6">
    <source>
        <dbReference type="EMBL" id="KAG2226433.1"/>
    </source>
</evidence>
<dbReference type="PANTHER" id="PTHR33572">
    <property type="entry name" value="SPORE DEVELOPMENT REGULATOR VOSA"/>
    <property type="match status" value="1"/>
</dbReference>
<evidence type="ECO:0000313" key="7">
    <source>
        <dbReference type="Proteomes" id="UP000646827"/>
    </source>
</evidence>